<dbReference type="Proteomes" id="UP000005808">
    <property type="component" value="Unassembled WGS sequence"/>
</dbReference>
<evidence type="ECO:0000313" key="1">
    <source>
        <dbReference type="EMBL" id="EHP38817.1"/>
    </source>
</evidence>
<dbReference type="AlphaFoldDB" id="H1SFF3"/>
<name>H1SFF3_9BURK</name>
<gene>
    <name evidence="1" type="ORF">OR16_35370</name>
</gene>
<organism evidence="1 2">
    <name type="scientific">Cupriavidus basilensis OR16</name>
    <dbReference type="NCBI Taxonomy" id="1127483"/>
    <lineage>
        <taxon>Bacteria</taxon>
        <taxon>Pseudomonadati</taxon>
        <taxon>Pseudomonadota</taxon>
        <taxon>Betaproteobacteria</taxon>
        <taxon>Burkholderiales</taxon>
        <taxon>Burkholderiaceae</taxon>
        <taxon>Cupriavidus</taxon>
    </lineage>
</organism>
<dbReference type="RefSeq" id="WP_006163003.1">
    <property type="nucleotide sequence ID" value="NZ_AHJE01000108.1"/>
</dbReference>
<protein>
    <submittedName>
        <fullName evidence="1">Uncharacterized protein</fullName>
    </submittedName>
</protein>
<reference evidence="1 2" key="1">
    <citation type="journal article" date="2012" name="J. Bacteriol.">
        <title>De Novo Genome Project of Cupriavidus basilensis OR16.</title>
        <authorList>
            <person name="Cserhati M."/>
            <person name="Kriszt B."/>
            <person name="Szoboszlay S."/>
            <person name="Toth A."/>
            <person name="Szabo I."/>
            <person name="Tancsics A."/>
            <person name="Nagy I."/>
            <person name="Horvath B."/>
            <person name="Nagy I."/>
            <person name="Kukolya J."/>
        </authorList>
    </citation>
    <scope>NUCLEOTIDE SEQUENCE [LARGE SCALE GENOMIC DNA]</scope>
    <source>
        <strain evidence="1 2">OR16</strain>
    </source>
</reference>
<sequence length="63" mass="6506">MRGAEDAVIPPGIADTLAKRASLAERAEVIDLPDTGHLLGEAWQNQPGFAGRLSAIALRAVGA</sequence>
<accession>H1SFF3</accession>
<comment type="caution">
    <text evidence="1">The sequence shown here is derived from an EMBL/GenBank/DDBJ whole genome shotgun (WGS) entry which is preliminary data.</text>
</comment>
<proteinExistence type="predicted"/>
<evidence type="ECO:0000313" key="2">
    <source>
        <dbReference type="Proteomes" id="UP000005808"/>
    </source>
</evidence>
<dbReference type="EMBL" id="AHJE01000108">
    <property type="protein sequence ID" value="EHP38817.1"/>
    <property type="molecule type" value="Genomic_DNA"/>
</dbReference>
<dbReference type="PATRIC" id="fig|1127483.3.peg.7067"/>